<dbReference type="RefSeq" id="WP_260593842.1">
    <property type="nucleotide sequence ID" value="NZ_CP104003.1"/>
</dbReference>
<reference evidence="1" key="1">
    <citation type="submission" date="2022-09" db="EMBL/GenBank/DDBJ databases">
        <title>Diverse halophilic archaea isolated from saline environments.</title>
        <authorList>
            <person name="Cui H.-L."/>
        </authorList>
    </citation>
    <scope>NUCLEOTIDE SEQUENCE</scope>
    <source>
        <strain evidence="1">ZS-35-S2</strain>
    </source>
</reference>
<evidence type="ECO:0000313" key="2">
    <source>
        <dbReference type="Proteomes" id="UP001057580"/>
    </source>
</evidence>
<protein>
    <submittedName>
        <fullName evidence="1">Uncharacterized protein</fullName>
    </submittedName>
</protein>
<dbReference type="AlphaFoldDB" id="A0A9E7R308"/>
<organism evidence="1 2">
    <name type="scientific">Salinirubellus salinus</name>
    <dbReference type="NCBI Taxonomy" id="1364945"/>
    <lineage>
        <taxon>Archaea</taxon>
        <taxon>Methanobacteriati</taxon>
        <taxon>Methanobacteriota</taxon>
        <taxon>Stenosarchaea group</taxon>
        <taxon>Halobacteria</taxon>
        <taxon>Halobacteriales</taxon>
        <taxon>Natronomonadaceae</taxon>
        <taxon>Salinirubellus</taxon>
    </lineage>
</organism>
<dbReference type="Gene3D" id="1.10.10.10">
    <property type="entry name" value="Winged helix-like DNA-binding domain superfamily/Winged helix DNA-binding domain"/>
    <property type="match status" value="1"/>
</dbReference>
<dbReference type="InterPro" id="IPR036390">
    <property type="entry name" value="WH_DNA-bd_sf"/>
</dbReference>
<sequence length="105" mass="11644">MIQRLVDQLEKQARDLTVLETVIEHHPIGIVRLSQETDVPEHKVRYSLRMLENDGLIEATQQGAIPAEGIEETVEDINASIDDLIARIEAMGEGPVEEVTDATAD</sequence>
<dbReference type="SUPFAM" id="SSF46785">
    <property type="entry name" value="Winged helix' DNA-binding domain"/>
    <property type="match status" value="1"/>
</dbReference>
<accession>A0A9E7R308</accession>
<evidence type="ECO:0000313" key="1">
    <source>
        <dbReference type="EMBL" id="UWM54846.1"/>
    </source>
</evidence>
<gene>
    <name evidence="1" type="ORF">N0B31_00875</name>
</gene>
<name>A0A9E7R308_9EURY</name>
<dbReference type="InterPro" id="IPR036388">
    <property type="entry name" value="WH-like_DNA-bd_sf"/>
</dbReference>
<dbReference type="KEGG" id="ssai:N0B31_00875"/>
<proteinExistence type="predicted"/>
<keyword evidence="2" id="KW-1185">Reference proteome</keyword>
<dbReference type="Proteomes" id="UP001057580">
    <property type="component" value="Chromosome"/>
</dbReference>
<dbReference type="GeneID" id="74940931"/>
<dbReference type="EMBL" id="CP104003">
    <property type="protein sequence ID" value="UWM54846.1"/>
    <property type="molecule type" value="Genomic_DNA"/>
</dbReference>